<feature type="compositionally biased region" description="Basic and acidic residues" evidence="1">
    <location>
        <begin position="1"/>
        <end position="13"/>
    </location>
</feature>
<gene>
    <name evidence="2" type="ORF">FJY68_10705</name>
</gene>
<dbReference type="Proteomes" id="UP000779900">
    <property type="component" value="Unassembled WGS sequence"/>
</dbReference>
<evidence type="ECO:0000313" key="3">
    <source>
        <dbReference type="Proteomes" id="UP000779900"/>
    </source>
</evidence>
<evidence type="ECO:0000313" key="2">
    <source>
        <dbReference type="EMBL" id="MBM3332296.1"/>
    </source>
</evidence>
<accession>A0A937XHT4</accession>
<dbReference type="AlphaFoldDB" id="A0A937XHT4"/>
<evidence type="ECO:0000256" key="1">
    <source>
        <dbReference type="SAM" id="MobiDB-lite"/>
    </source>
</evidence>
<name>A0A937XHT4_UNCW3</name>
<proteinExistence type="predicted"/>
<reference evidence="2" key="1">
    <citation type="submission" date="2019-03" db="EMBL/GenBank/DDBJ databases">
        <title>Lake Tanganyika Metagenome-Assembled Genomes (MAGs).</title>
        <authorList>
            <person name="Tran P."/>
        </authorList>
    </citation>
    <scope>NUCLEOTIDE SEQUENCE</scope>
    <source>
        <strain evidence="2">K_DeepCast_150m_m2_040</strain>
    </source>
</reference>
<feature type="region of interest" description="Disordered" evidence="1">
    <location>
        <begin position="1"/>
        <end position="24"/>
    </location>
</feature>
<dbReference type="EMBL" id="VGIR01000073">
    <property type="protein sequence ID" value="MBM3332296.1"/>
    <property type="molecule type" value="Genomic_DNA"/>
</dbReference>
<sequence length="157" mass="18052">MKETRNPNDEARMKKAARAGADANDPVVERIRRTVARYEAKSRPERTTAILAAKSDLMRERYRAQAVMQGLVDKAVAEVTDAAGIPVMTRLWYKSFGREVSRVWRTIPSACLEIEYDVVRYKWTARGLDPMLLVRVRVAVIELLETCHFPRKYEPLT</sequence>
<protein>
    <submittedName>
        <fullName evidence="2">Uncharacterized protein</fullName>
    </submittedName>
</protein>
<comment type="caution">
    <text evidence="2">The sequence shown here is derived from an EMBL/GenBank/DDBJ whole genome shotgun (WGS) entry which is preliminary data.</text>
</comment>
<organism evidence="2 3">
    <name type="scientific">candidate division WOR-3 bacterium</name>
    <dbReference type="NCBI Taxonomy" id="2052148"/>
    <lineage>
        <taxon>Bacteria</taxon>
        <taxon>Bacteria division WOR-3</taxon>
    </lineage>
</organism>